<protein>
    <submittedName>
        <fullName evidence="4">Programmed cell death protein 2-like</fullName>
    </submittedName>
</protein>
<dbReference type="AlphaFoldDB" id="A0A6J2Y095"/>
<evidence type="ECO:0000313" key="4">
    <source>
        <dbReference type="RefSeq" id="XP_030756716.1"/>
    </source>
</evidence>
<dbReference type="Pfam" id="PF04194">
    <property type="entry name" value="PDCD2_C"/>
    <property type="match status" value="1"/>
</dbReference>
<dbReference type="InterPro" id="IPR052815">
    <property type="entry name" value="PDCD2-like_regulator"/>
</dbReference>
<dbReference type="KEGG" id="soy:115882664"/>
<dbReference type="InParanoid" id="A0A6J2Y095"/>
<keyword evidence="3" id="KW-1185">Reference proteome</keyword>
<dbReference type="FunCoup" id="A0A6J2Y095">
    <property type="interactions" value="967"/>
</dbReference>
<evidence type="ECO:0000313" key="3">
    <source>
        <dbReference type="Proteomes" id="UP000504635"/>
    </source>
</evidence>
<dbReference type="CTD" id="41540"/>
<dbReference type="PANTHER" id="PTHR46421:SF1">
    <property type="entry name" value="PROGRAMMED CELL DEATH PROTEIN 2-LIKE"/>
    <property type="match status" value="1"/>
</dbReference>
<dbReference type="OrthoDB" id="366284at2759"/>
<dbReference type="GO" id="GO:0005737">
    <property type="term" value="C:cytoplasm"/>
    <property type="evidence" value="ECO:0007669"/>
    <property type="project" value="InterPro"/>
</dbReference>
<organism evidence="3 4">
    <name type="scientific">Sitophilus oryzae</name>
    <name type="common">Rice weevil</name>
    <name type="synonym">Curculio oryzae</name>
    <dbReference type="NCBI Taxonomy" id="7048"/>
    <lineage>
        <taxon>Eukaryota</taxon>
        <taxon>Metazoa</taxon>
        <taxon>Ecdysozoa</taxon>
        <taxon>Arthropoda</taxon>
        <taxon>Hexapoda</taxon>
        <taxon>Insecta</taxon>
        <taxon>Pterygota</taxon>
        <taxon>Neoptera</taxon>
        <taxon>Endopterygota</taxon>
        <taxon>Coleoptera</taxon>
        <taxon>Polyphaga</taxon>
        <taxon>Cucujiformia</taxon>
        <taxon>Curculionidae</taxon>
        <taxon>Dryophthorinae</taxon>
        <taxon>Sitophilus</taxon>
    </lineage>
</organism>
<dbReference type="Proteomes" id="UP000504635">
    <property type="component" value="Unplaced"/>
</dbReference>
<dbReference type="GeneID" id="115882664"/>
<dbReference type="InterPro" id="IPR007320">
    <property type="entry name" value="PDCD2_C"/>
</dbReference>
<reference evidence="4" key="1">
    <citation type="submission" date="2025-08" db="UniProtKB">
        <authorList>
            <consortium name="RefSeq"/>
        </authorList>
    </citation>
    <scope>IDENTIFICATION</scope>
    <source>
        <tissue evidence="4">Gonads</tissue>
    </source>
</reference>
<evidence type="ECO:0000256" key="1">
    <source>
        <dbReference type="SAM" id="MobiDB-lite"/>
    </source>
</evidence>
<proteinExistence type="predicted"/>
<evidence type="ECO:0000259" key="2">
    <source>
        <dbReference type="Pfam" id="PF04194"/>
    </source>
</evidence>
<dbReference type="PANTHER" id="PTHR46421">
    <property type="entry name" value="PROGRAMMED CELL DEATH PROTEIN 2-LIKE"/>
    <property type="match status" value="1"/>
</dbReference>
<dbReference type="RefSeq" id="XP_030756716.1">
    <property type="nucleotide sequence ID" value="XM_030900856.1"/>
</dbReference>
<accession>A0A6J2Y095</accession>
<gene>
    <name evidence="4" type="primary">LOC115882664</name>
</gene>
<feature type="region of interest" description="Disordered" evidence="1">
    <location>
        <begin position="284"/>
        <end position="305"/>
    </location>
</feature>
<name>A0A6J2Y095_SITOR</name>
<feature type="domain" description="Programmed cell death protein 2 C-terminal" evidence="2">
    <location>
        <begin position="327"/>
        <end position="424"/>
    </location>
</feature>
<dbReference type="GO" id="GO:0006915">
    <property type="term" value="P:apoptotic process"/>
    <property type="evidence" value="ECO:0007669"/>
    <property type="project" value="TreeGrafter"/>
</dbReference>
<sequence length="428" mass="48002">MAYYQNKVLLGFEDDPITEKNKGQVNYTTNKIGGEPDLPVSIPKLDKFLTCKLCQLPLKLVVQVYAPLEGSRYHRTLYLFACIHPNCWNHSESWKCFRVEVEESFALDTQKPTAGGIKFESTDWCTEADDWGDTNDNNAFLPEENCNMITNFIEKNSDDEESGSLEDSVSSNLNSLSIDERNANNGAYGGAVGRLHSPGATAEIEGNEVEVITVDTPTVPKVNLAAILNEAPQLPEAVSREKNVSFLPYFMSVWDEDDACSNSSGSVGDNHVKELLTNYQQANGDFSESEGHQRRTNNSGVSGEGDLNLAMEEYEQAKPAHGDMRSHHFISKIQSNPGQILRYDRGGTPLFLHSLQEPLKYCQHCQGDLTFEFQLVPTIISKLWLVCDTTQQTRLDFGTVLVYTCKKSCWSSNDYFKEEIVFVQRENL</sequence>